<dbReference type="PANTHER" id="PTHR30193:SF37">
    <property type="entry name" value="INNER MEMBRANE ABC TRANSPORTER PERMEASE PROTEIN YCJO"/>
    <property type="match status" value="1"/>
</dbReference>
<dbReference type="RefSeq" id="WP_397404579.1">
    <property type="nucleotide sequence ID" value="NZ_JBIRYI010000006.1"/>
</dbReference>
<evidence type="ECO:0000256" key="3">
    <source>
        <dbReference type="ARBA" id="ARBA00022475"/>
    </source>
</evidence>
<evidence type="ECO:0000256" key="4">
    <source>
        <dbReference type="ARBA" id="ARBA00022692"/>
    </source>
</evidence>
<feature type="transmembrane region" description="Helical" evidence="7">
    <location>
        <begin position="38"/>
        <end position="67"/>
    </location>
</feature>
<dbReference type="EMBL" id="JBIRYI010000006">
    <property type="protein sequence ID" value="MFI2487677.1"/>
    <property type="molecule type" value="Genomic_DNA"/>
</dbReference>
<dbReference type="InterPro" id="IPR000515">
    <property type="entry name" value="MetI-like"/>
</dbReference>
<keyword evidence="10" id="KW-1185">Reference proteome</keyword>
<keyword evidence="4 7" id="KW-0812">Transmembrane</keyword>
<comment type="similarity">
    <text evidence="7">Belongs to the binding-protein-dependent transport system permease family.</text>
</comment>
<dbReference type="Proteomes" id="UP001611580">
    <property type="component" value="Unassembled WGS sequence"/>
</dbReference>
<dbReference type="PROSITE" id="PS50928">
    <property type="entry name" value="ABC_TM1"/>
    <property type="match status" value="1"/>
</dbReference>
<dbReference type="InterPro" id="IPR035906">
    <property type="entry name" value="MetI-like_sf"/>
</dbReference>
<organism evidence="9 10">
    <name type="scientific">Promicromonospora kroppenstedtii</name>
    <dbReference type="NCBI Taxonomy" id="440482"/>
    <lineage>
        <taxon>Bacteria</taxon>
        <taxon>Bacillati</taxon>
        <taxon>Actinomycetota</taxon>
        <taxon>Actinomycetes</taxon>
        <taxon>Micrococcales</taxon>
        <taxon>Promicromonosporaceae</taxon>
        <taxon>Promicromonospora</taxon>
    </lineage>
</organism>
<feature type="transmembrane region" description="Helical" evidence="7">
    <location>
        <begin position="134"/>
        <end position="151"/>
    </location>
</feature>
<proteinExistence type="inferred from homology"/>
<comment type="caution">
    <text evidence="9">The sequence shown here is derived from an EMBL/GenBank/DDBJ whole genome shotgun (WGS) entry which is preliminary data.</text>
</comment>
<feature type="transmembrane region" description="Helical" evidence="7">
    <location>
        <begin position="184"/>
        <end position="207"/>
    </location>
</feature>
<evidence type="ECO:0000313" key="9">
    <source>
        <dbReference type="EMBL" id="MFI2487677.1"/>
    </source>
</evidence>
<accession>A0ABW7XJG8</accession>
<keyword evidence="5 7" id="KW-1133">Transmembrane helix</keyword>
<dbReference type="PANTHER" id="PTHR30193">
    <property type="entry name" value="ABC TRANSPORTER PERMEASE PROTEIN"/>
    <property type="match status" value="1"/>
</dbReference>
<evidence type="ECO:0000256" key="7">
    <source>
        <dbReference type="RuleBase" id="RU363032"/>
    </source>
</evidence>
<comment type="subcellular location">
    <subcellularLocation>
        <location evidence="1 7">Cell membrane</location>
        <topology evidence="1 7">Multi-pass membrane protein</topology>
    </subcellularLocation>
</comment>
<reference evidence="9 10" key="1">
    <citation type="submission" date="2024-10" db="EMBL/GenBank/DDBJ databases">
        <title>The Natural Products Discovery Center: Release of the First 8490 Sequenced Strains for Exploring Actinobacteria Biosynthetic Diversity.</title>
        <authorList>
            <person name="Kalkreuter E."/>
            <person name="Kautsar S.A."/>
            <person name="Yang D."/>
            <person name="Bader C.D."/>
            <person name="Teijaro C.N."/>
            <person name="Fluegel L."/>
            <person name="Davis C.M."/>
            <person name="Simpson J.R."/>
            <person name="Lauterbach L."/>
            <person name="Steele A.D."/>
            <person name="Gui C."/>
            <person name="Meng S."/>
            <person name="Li G."/>
            <person name="Viehrig K."/>
            <person name="Ye F."/>
            <person name="Su P."/>
            <person name="Kiefer A.F."/>
            <person name="Nichols A."/>
            <person name="Cepeda A.J."/>
            <person name="Yan W."/>
            <person name="Fan B."/>
            <person name="Jiang Y."/>
            <person name="Adhikari A."/>
            <person name="Zheng C.-J."/>
            <person name="Schuster L."/>
            <person name="Cowan T.M."/>
            <person name="Smanski M.J."/>
            <person name="Chevrette M.G."/>
            <person name="De Carvalho L.P.S."/>
            <person name="Shen B."/>
        </authorList>
    </citation>
    <scope>NUCLEOTIDE SEQUENCE [LARGE SCALE GENOMIC DNA]</scope>
    <source>
        <strain evidence="9 10">NPDC019481</strain>
    </source>
</reference>
<evidence type="ECO:0000313" key="10">
    <source>
        <dbReference type="Proteomes" id="UP001611580"/>
    </source>
</evidence>
<dbReference type="Gene3D" id="1.10.3720.10">
    <property type="entry name" value="MetI-like"/>
    <property type="match status" value="1"/>
</dbReference>
<gene>
    <name evidence="9" type="ORF">ACH47X_12240</name>
</gene>
<keyword evidence="6 7" id="KW-0472">Membrane</keyword>
<name>A0ABW7XJG8_9MICO</name>
<evidence type="ECO:0000256" key="1">
    <source>
        <dbReference type="ARBA" id="ARBA00004651"/>
    </source>
</evidence>
<dbReference type="Pfam" id="PF00528">
    <property type="entry name" value="BPD_transp_1"/>
    <property type="match status" value="1"/>
</dbReference>
<dbReference type="SUPFAM" id="SSF161098">
    <property type="entry name" value="MetI-like"/>
    <property type="match status" value="1"/>
</dbReference>
<dbReference type="InterPro" id="IPR051393">
    <property type="entry name" value="ABC_transporter_permease"/>
</dbReference>
<keyword evidence="2 7" id="KW-0813">Transport</keyword>
<evidence type="ECO:0000256" key="6">
    <source>
        <dbReference type="ARBA" id="ARBA00023136"/>
    </source>
</evidence>
<sequence>MTTETATTGASLAAAPVRREPRPALRGRPLGARRQRRLLAWLFVAPLLVVNLLVITGPGLASVFYSFTDWDGLSTPRFVGLANYAEMLRSGAVGSALLHNVLWTLFFLVVPMGMGLVGAFLLSRLRRYQAIFRVLYFVPYVLATVVSAAVWRQILDPDGGIGAALATLGLPFLADVNFLGNPSLALGSVAFVNTWQWWGFLLVIFLASMQSVDPALYEAVRLDGAGPVREFWHITLPMIRPTLVFLGLMTIIWSFLVFDYVYVLTQGGPAGSTDVLSTVLYREAFQNQRHGYASAVAMLLSAISAATVLGYLALRRRLRWDI</sequence>
<evidence type="ECO:0000256" key="2">
    <source>
        <dbReference type="ARBA" id="ARBA00022448"/>
    </source>
</evidence>
<feature type="transmembrane region" description="Helical" evidence="7">
    <location>
        <begin position="292"/>
        <end position="314"/>
    </location>
</feature>
<protein>
    <submittedName>
        <fullName evidence="9">Carbohydrate ABC transporter permease</fullName>
    </submittedName>
</protein>
<feature type="transmembrane region" description="Helical" evidence="7">
    <location>
        <begin position="243"/>
        <end position="263"/>
    </location>
</feature>
<dbReference type="CDD" id="cd06261">
    <property type="entry name" value="TM_PBP2"/>
    <property type="match status" value="1"/>
</dbReference>
<feature type="transmembrane region" description="Helical" evidence="7">
    <location>
        <begin position="101"/>
        <end position="122"/>
    </location>
</feature>
<evidence type="ECO:0000259" key="8">
    <source>
        <dbReference type="PROSITE" id="PS50928"/>
    </source>
</evidence>
<feature type="domain" description="ABC transmembrane type-1" evidence="8">
    <location>
        <begin position="97"/>
        <end position="313"/>
    </location>
</feature>
<evidence type="ECO:0000256" key="5">
    <source>
        <dbReference type="ARBA" id="ARBA00022989"/>
    </source>
</evidence>
<keyword evidence="3" id="KW-1003">Cell membrane</keyword>